<accession>A0A1H8LG97</accession>
<proteinExistence type="predicted"/>
<gene>
    <name evidence="1" type="ORF">SAMN05216388_1007125</name>
</gene>
<organism evidence="1 2">
    <name type="scientific">Halorientalis persicus</name>
    <dbReference type="NCBI Taxonomy" id="1367881"/>
    <lineage>
        <taxon>Archaea</taxon>
        <taxon>Methanobacteriati</taxon>
        <taxon>Methanobacteriota</taxon>
        <taxon>Stenosarchaea group</taxon>
        <taxon>Halobacteria</taxon>
        <taxon>Halobacteriales</taxon>
        <taxon>Haloarculaceae</taxon>
        <taxon>Halorientalis</taxon>
    </lineage>
</organism>
<protein>
    <submittedName>
        <fullName evidence="1">Uncharacterized protein</fullName>
    </submittedName>
</protein>
<dbReference type="Proteomes" id="UP000198775">
    <property type="component" value="Unassembled WGS sequence"/>
</dbReference>
<dbReference type="OrthoDB" id="186005at2157"/>
<sequence length="47" mass="5354">MGYGVLESVLDEVDAVEREVRGVIADGQRHAAERAQEWIWKERAGRD</sequence>
<dbReference type="RefSeq" id="WP_211611316.1">
    <property type="nucleotide sequence ID" value="NZ_FOCX01000007.1"/>
</dbReference>
<evidence type="ECO:0000313" key="1">
    <source>
        <dbReference type="EMBL" id="SEO04184.1"/>
    </source>
</evidence>
<name>A0A1H8LG97_9EURY</name>
<dbReference type="EMBL" id="FOCX01000007">
    <property type="protein sequence ID" value="SEO04184.1"/>
    <property type="molecule type" value="Genomic_DNA"/>
</dbReference>
<dbReference type="AlphaFoldDB" id="A0A1H8LG97"/>
<reference evidence="2" key="1">
    <citation type="submission" date="2016-10" db="EMBL/GenBank/DDBJ databases">
        <authorList>
            <person name="Varghese N."/>
            <person name="Submissions S."/>
        </authorList>
    </citation>
    <scope>NUCLEOTIDE SEQUENCE [LARGE SCALE GENOMIC DNA]</scope>
    <source>
        <strain evidence="2">IBRC-M 10043</strain>
    </source>
</reference>
<keyword evidence="2" id="KW-1185">Reference proteome</keyword>
<evidence type="ECO:0000313" key="2">
    <source>
        <dbReference type="Proteomes" id="UP000198775"/>
    </source>
</evidence>